<dbReference type="PANTHER" id="PTHR46577">
    <property type="entry name" value="HTH-TYPE TRANSCRIPTIONAL REGULATORY PROTEIN GABR"/>
    <property type="match status" value="1"/>
</dbReference>
<dbReference type="Gene3D" id="1.10.10.10">
    <property type="entry name" value="Winged helix-like DNA-binding domain superfamily/Winged helix DNA-binding domain"/>
    <property type="match status" value="1"/>
</dbReference>
<dbReference type="PATRIC" id="fig|1441930.4.peg.4476"/>
<evidence type="ECO:0000256" key="6">
    <source>
        <dbReference type="ARBA" id="ARBA00023125"/>
    </source>
</evidence>
<dbReference type="OrthoDB" id="9804020at2"/>
<reference evidence="9 10" key="2">
    <citation type="submission" date="2015-03" db="EMBL/GenBank/DDBJ databases">
        <authorList>
            <person name="Chan K.-G."/>
        </authorList>
    </citation>
    <scope>NUCLEOTIDE SEQUENCE [LARGE SCALE GENOMIC DNA]</scope>
    <source>
        <strain evidence="9 10">RB-25</strain>
    </source>
</reference>
<dbReference type="CDD" id="cd00609">
    <property type="entry name" value="AAT_like"/>
    <property type="match status" value="1"/>
</dbReference>
<dbReference type="InterPro" id="IPR015424">
    <property type="entry name" value="PyrdxlP-dep_Trfase"/>
</dbReference>
<name>W0LID2_9GAMM</name>
<sequence length="472" mass="52669">MTRYEQLAQQVREQIQSGVWRAGDKLPSLRESGKRAGLSLMTVVQAYQLLESQGWIVARPQSGYYVAAHAQPLPQVVRSEKLLLSEQVDINTFIFDVLQACKDPEIVPFGSAFPDATLFMQPKLARALSGVARKFTPHNSLANLPPGNEALRRHIAQRYVLSGIQVVPDEIVITAGAMESLNLSLQAVTQPGDYVAIESPAFYGALQALERLRLKAVAIATHPQDGIDLDSLQQALEQYPIRACWLMTNFQNPQGATMPQKNKQRLVSLLHERQISLIEDDVYGELYFAADRPLPAKALDSDGQILHCSSFSKCLAPGFRVGWVAAGRYAPQIQRLQLLSTVSTSVPMQMAIADYLLHGGYDTHLRRLRRLLALRQSVMSQAIAHYFPPTVKVSQPVGGYFLWLELRPEQSAMVLYQRALAEGVSIAPGRMFTTSNHFDHCFRLNASFDWSDKHETAIKTLARLIRELEPVV</sequence>
<keyword evidence="6" id="KW-0238">DNA-binding</keyword>
<dbReference type="Gene3D" id="3.90.1150.10">
    <property type="entry name" value="Aspartate Aminotransferase, domain 1"/>
    <property type="match status" value="1"/>
</dbReference>
<dbReference type="GO" id="GO:0003677">
    <property type="term" value="F:DNA binding"/>
    <property type="evidence" value="ECO:0007669"/>
    <property type="project" value="UniProtKB-KW"/>
</dbReference>
<dbReference type="InterPro" id="IPR015422">
    <property type="entry name" value="PyrdxlP-dep_Trfase_small"/>
</dbReference>
<dbReference type="InterPro" id="IPR036390">
    <property type="entry name" value="WH_DNA-bd_sf"/>
</dbReference>
<evidence type="ECO:0000256" key="4">
    <source>
        <dbReference type="ARBA" id="ARBA00022898"/>
    </source>
</evidence>
<protein>
    <submittedName>
        <fullName evidence="9">GntR family transcriptional regulator</fullName>
    </submittedName>
</protein>
<dbReference type="GO" id="GO:0003700">
    <property type="term" value="F:DNA-binding transcription factor activity"/>
    <property type="evidence" value="ECO:0007669"/>
    <property type="project" value="InterPro"/>
</dbReference>
<evidence type="ECO:0000256" key="7">
    <source>
        <dbReference type="ARBA" id="ARBA00023163"/>
    </source>
</evidence>
<keyword evidence="4" id="KW-0663">Pyridoxal phosphate</keyword>
<dbReference type="InterPro" id="IPR004839">
    <property type="entry name" value="Aminotransferase_I/II_large"/>
</dbReference>
<evidence type="ECO:0000259" key="8">
    <source>
        <dbReference type="PROSITE" id="PS50949"/>
    </source>
</evidence>
<dbReference type="PROSITE" id="PS50949">
    <property type="entry name" value="HTH_GNTR"/>
    <property type="match status" value="1"/>
</dbReference>
<dbReference type="InterPro" id="IPR051446">
    <property type="entry name" value="HTH_trans_reg/aminotransferase"/>
</dbReference>
<keyword evidence="10" id="KW-1185">Reference proteome</keyword>
<dbReference type="Gene3D" id="3.40.640.10">
    <property type="entry name" value="Type I PLP-dependent aspartate aminotransferase-like (Major domain)"/>
    <property type="match status" value="1"/>
</dbReference>
<dbReference type="InterPro" id="IPR000524">
    <property type="entry name" value="Tscrpt_reg_HTH_GntR"/>
</dbReference>
<dbReference type="KEGG" id="sfo:Z042_22655"/>
<dbReference type="RefSeq" id="WP_024910206.1">
    <property type="nucleotide sequence ID" value="NZ_CP007044.2"/>
</dbReference>
<dbReference type="AlphaFoldDB" id="W0LID2"/>
<dbReference type="SUPFAM" id="SSF46785">
    <property type="entry name" value="Winged helix' DNA-binding domain"/>
    <property type="match status" value="1"/>
</dbReference>
<dbReference type="SUPFAM" id="SSF53383">
    <property type="entry name" value="PLP-dependent transferases"/>
    <property type="match status" value="1"/>
</dbReference>
<evidence type="ECO:0000313" key="9">
    <source>
        <dbReference type="EMBL" id="AHG22112.1"/>
    </source>
</evidence>
<dbReference type="GO" id="GO:0030170">
    <property type="term" value="F:pyridoxal phosphate binding"/>
    <property type="evidence" value="ECO:0007669"/>
    <property type="project" value="InterPro"/>
</dbReference>
<comment type="similarity">
    <text evidence="1">In the C-terminal section; belongs to the class-I pyridoxal-phosphate-dependent aminotransferase family.</text>
</comment>
<proteinExistence type="inferred from homology"/>
<dbReference type="EMBL" id="CP007044">
    <property type="protein sequence ID" value="AHG22112.1"/>
    <property type="molecule type" value="Genomic_DNA"/>
</dbReference>
<dbReference type="SMART" id="SM00345">
    <property type="entry name" value="HTH_GNTR"/>
    <property type="match status" value="1"/>
</dbReference>
<keyword evidence="7" id="KW-0804">Transcription</keyword>
<evidence type="ECO:0000313" key="10">
    <source>
        <dbReference type="Proteomes" id="UP000019030"/>
    </source>
</evidence>
<evidence type="ECO:0000256" key="5">
    <source>
        <dbReference type="ARBA" id="ARBA00023015"/>
    </source>
</evidence>
<dbReference type="Pfam" id="PF00155">
    <property type="entry name" value="Aminotran_1_2"/>
    <property type="match status" value="1"/>
</dbReference>
<keyword evidence="5" id="KW-0805">Transcription regulation</keyword>
<dbReference type="PANTHER" id="PTHR46577:SF2">
    <property type="entry name" value="TRANSCRIPTIONAL REGULATORY PROTEIN"/>
    <property type="match status" value="1"/>
</dbReference>
<dbReference type="InterPro" id="IPR015421">
    <property type="entry name" value="PyrdxlP-dep_Trfase_major"/>
</dbReference>
<organism evidence="9 10">
    <name type="scientific">Chania multitudinisentens RB-25</name>
    <dbReference type="NCBI Taxonomy" id="1441930"/>
    <lineage>
        <taxon>Bacteria</taxon>
        <taxon>Pseudomonadati</taxon>
        <taxon>Pseudomonadota</taxon>
        <taxon>Gammaproteobacteria</taxon>
        <taxon>Enterobacterales</taxon>
        <taxon>Yersiniaceae</taxon>
        <taxon>Chania</taxon>
    </lineage>
</organism>
<dbReference type="FunFam" id="3.40.640.10:FF:000023">
    <property type="entry name" value="Transcriptional regulator, GntR family"/>
    <property type="match status" value="1"/>
</dbReference>
<gene>
    <name evidence="9" type="ORF">Z042_22655</name>
</gene>
<dbReference type="InterPro" id="IPR036388">
    <property type="entry name" value="WH-like_DNA-bd_sf"/>
</dbReference>
<evidence type="ECO:0000256" key="2">
    <source>
        <dbReference type="ARBA" id="ARBA00022576"/>
    </source>
</evidence>
<dbReference type="eggNOG" id="COG1167">
    <property type="taxonomic scope" value="Bacteria"/>
</dbReference>
<keyword evidence="2" id="KW-0032">Aminotransferase</keyword>
<dbReference type="Pfam" id="PF00392">
    <property type="entry name" value="GntR"/>
    <property type="match status" value="1"/>
</dbReference>
<accession>W0LID2</accession>
<dbReference type="STRING" id="1441930.Z042_22655"/>
<evidence type="ECO:0000256" key="1">
    <source>
        <dbReference type="ARBA" id="ARBA00005384"/>
    </source>
</evidence>
<dbReference type="Proteomes" id="UP000019030">
    <property type="component" value="Chromosome"/>
</dbReference>
<dbReference type="CDD" id="cd07377">
    <property type="entry name" value="WHTH_GntR"/>
    <property type="match status" value="1"/>
</dbReference>
<dbReference type="HOGENOM" id="CLU_017584_0_0_6"/>
<keyword evidence="3" id="KW-0808">Transferase</keyword>
<reference evidence="9 10" key="1">
    <citation type="submission" date="2014-01" db="EMBL/GenBank/DDBJ databases">
        <title>Isolation of Serratia multitudinisentens RB-25 from Ex-Landfill site.</title>
        <authorList>
            <person name="Robson E.H.J."/>
        </authorList>
    </citation>
    <scope>NUCLEOTIDE SEQUENCE [LARGE SCALE GENOMIC DNA]</scope>
    <source>
        <strain evidence="9 10">RB-25</strain>
    </source>
</reference>
<evidence type="ECO:0000256" key="3">
    <source>
        <dbReference type="ARBA" id="ARBA00022679"/>
    </source>
</evidence>
<dbReference type="GO" id="GO:0008483">
    <property type="term" value="F:transaminase activity"/>
    <property type="evidence" value="ECO:0007669"/>
    <property type="project" value="UniProtKB-KW"/>
</dbReference>
<feature type="domain" description="HTH gntR-type" evidence="8">
    <location>
        <begin position="1"/>
        <end position="69"/>
    </location>
</feature>